<dbReference type="InterPro" id="IPR000612">
    <property type="entry name" value="PMP3"/>
</dbReference>
<name>A0A0A1W1X1_MICAE</name>
<evidence type="ECO:0000313" key="7">
    <source>
        <dbReference type="EMBL" id="GAL95511.1"/>
    </source>
</evidence>
<organism evidence="7 8">
    <name type="scientific">Microcystis aeruginosa NIES-44</name>
    <dbReference type="NCBI Taxonomy" id="449439"/>
    <lineage>
        <taxon>Bacteria</taxon>
        <taxon>Bacillati</taxon>
        <taxon>Cyanobacteriota</taxon>
        <taxon>Cyanophyceae</taxon>
        <taxon>Oscillatoriophycideae</taxon>
        <taxon>Chroococcales</taxon>
        <taxon>Microcystaceae</taxon>
        <taxon>Microcystis</taxon>
    </lineage>
</organism>
<accession>A0A0A1W1X1</accession>
<dbReference type="PROSITE" id="PS01309">
    <property type="entry name" value="UPF0057"/>
    <property type="match status" value="1"/>
</dbReference>
<reference evidence="8" key="1">
    <citation type="journal article" date="2015" name="Genome">
        <title>Whole Genome Sequence of the Non-Microcystin-Producing Microcystis aeruginosa Strain NIES-44.</title>
        <authorList>
            <person name="Okano K."/>
            <person name="Miyata N."/>
            <person name="Ozaki Y."/>
        </authorList>
    </citation>
    <scope>NUCLEOTIDE SEQUENCE [LARGE SCALE GENOMIC DNA]</scope>
    <source>
        <strain evidence="8">NIES-44</strain>
    </source>
</reference>
<keyword evidence="4 6" id="KW-1133">Transmembrane helix</keyword>
<evidence type="ECO:0000256" key="5">
    <source>
        <dbReference type="ARBA" id="ARBA00023136"/>
    </source>
</evidence>
<evidence type="ECO:0000256" key="2">
    <source>
        <dbReference type="ARBA" id="ARBA00009530"/>
    </source>
</evidence>
<dbReference type="PANTHER" id="PTHR21659:SF42">
    <property type="entry name" value="UPF0057 MEMBRANE PROTEIN ZK632.10-RELATED"/>
    <property type="match status" value="1"/>
</dbReference>
<sequence length="55" mass="6081">MFLRLVCAFFLPPLAVFLTTGLSLAFVINIILTLIGYVPGIIHAFWIVSKEAENS</sequence>
<comment type="caution">
    <text evidence="7">The sequence shown here is derived from an EMBL/GenBank/DDBJ whole genome shotgun (WGS) entry which is preliminary data.</text>
</comment>
<dbReference type="EMBL" id="BBPA01000073">
    <property type="protein sequence ID" value="GAL95511.1"/>
    <property type="molecule type" value="Genomic_DNA"/>
</dbReference>
<evidence type="ECO:0000256" key="4">
    <source>
        <dbReference type="ARBA" id="ARBA00022989"/>
    </source>
</evidence>
<comment type="subcellular location">
    <subcellularLocation>
        <location evidence="1">Membrane</location>
    </subcellularLocation>
</comment>
<keyword evidence="3 6" id="KW-0812">Transmembrane</keyword>
<comment type="similarity">
    <text evidence="2">Belongs to the UPF0057 (PMP3) family.</text>
</comment>
<dbReference type="Proteomes" id="UP000030321">
    <property type="component" value="Unassembled WGS sequence"/>
</dbReference>
<evidence type="ECO:0000256" key="1">
    <source>
        <dbReference type="ARBA" id="ARBA00004370"/>
    </source>
</evidence>
<evidence type="ECO:0000313" key="8">
    <source>
        <dbReference type="Proteomes" id="UP000030321"/>
    </source>
</evidence>
<dbReference type="AlphaFoldDB" id="A0A0A1W1X1"/>
<proteinExistence type="inferred from homology"/>
<gene>
    <name evidence="7" type="ORF">N44_04366</name>
</gene>
<protein>
    <submittedName>
        <fullName evidence="7">Stress induced hydrophobic peptide</fullName>
    </submittedName>
</protein>
<evidence type="ECO:0000256" key="6">
    <source>
        <dbReference type="SAM" id="Phobius"/>
    </source>
</evidence>
<evidence type="ECO:0000256" key="3">
    <source>
        <dbReference type="ARBA" id="ARBA00022692"/>
    </source>
</evidence>
<dbReference type="PANTHER" id="PTHR21659">
    <property type="entry name" value="HYDROPHOBIC PROTEIN RCI2 LOW TEMPERATURE AND SALT RESPONSIVE PROTEIN LTI6 -RELATED"/>
    <property type="match status" value="1"/>
</dbReference>
<dbReference type="RefSeq" id="WP_002757335.1">
    <property type="nucleotide sequence ID" value="NZ_BBPA01000073.1"/>
</dbReference>
<dbReference type="Pfam" id="PF01679">
    <property type="entry name" value="Pmp3"/>
    <property type="match status" value="1"/>
</dbReference>
<keyword evidence="5 6" id="KW-0472">Membrane</keyword>
<feature type="transmembrane region" description="Helical" evidence="6">
    <location>
        <begin position="27"/>
        <end position="48"/>
    </location>
</feature>
<dbReference type="GO" id="GO:0016020">
    <property type="term" value="C:membrane"/>
    <property type="evidence" value="ECO:0007669"/>
    <property type="project" value="UniProtKB-SubCell"/>
</dbReference>